<gene>
    <name evidence="2" type="ORF">K7432_014794</name>
</gene>
<keyword evidence="3" id="KW-1185">Reference proteome</keyword>
<sequence>MMGFSLEKDVEHFDNLYTLNLSKMQRMLRSFRSKLNAIINDAKSSPSAFAAYVTEQSSQKHKHTVRVTYGKKNGKSMSVATSAKGGSFESTIMKHEASLLEAYRHLLVKLWLVPTKQAQEQKPKVPTLGMFASQALGKHLGGEKNHEKIEKYYEIIPGHFRRHVLVAHLVQECKRHVRSYNFYRTLLEICVEHKLNLQVGELLDYLMEIRPLGLQQDFHYFYNAAAKSYCVPRMISKLKQIMSAEQFLRSGFTDYVTKLSSPYQAIELLTIAWKALIKETTKRKPIIKDPLVQIRIGQWTSAIVAKFMSIQDDQTVSPVQTERCVSLIAQLSDTLAEVRIQQFSSCSLSLNLVLLNSTFIHNLSRHERNSKHWVKRIQKLFLGNEIVDLDVVILSYKTHQNLLALARTCQTFGLYSVGVEIINGSLARYSEIRQESDLSSCPTVRELTIFVRELERRSISNEDISSKLFHDVTFDSWASSPASRSLAYGLSCPSQSENLIRGNKRKLLSANETGLKKRLKYNVSESKRKMGYKDLGDDEYSPCITKKVKTKATPRERKPLRDITSSNPVRPRRQTAGQGVRQFWVVPLEQHSVENDGWSRYPTHPTEGPLVSTPLRTDSVIRESQLNVKRVRALPPTEIDELCI</sequence>
<organism evidence="2 3">
    <name type="scientific">Basidiobolus ranarum</name>
    <dbReference type="NCBI Taxonomy" id="34480"/>
    <lineage>
        <taxon>Eukaryota</taxon>
        <taxon>Fungi</taxon>
        <taxon>Fungi incertae sedis</taxon>
        <taxon>Zoopagomycota</taxon>
        <taxon>Entomophthoromycotina</taxon>
        <taxon>Basidiobolomycetes</taxon>
        <taxon>Basidiobolales</taxon>
        <taxon>Basidiobolaceae</taxon>
        <taxon>Basidiobolus</taxon>
    </lineage>
</organism>
<feature type="region of interest" description="Disordered" evidence="1">
    <location>
        <begin position="548"/>
        <end position="576"/>
    </location>
</feature>
<evidence type="ECO:0000313" key="2">
    <source>
        <dbReference type="EMBL" id="KAK9687431.1"/>
    </source>
</evidence>
<protein>
    <submittedName>
        <fullName evidence="2">Uncharacterized protein</fullName>
    </submittedName>
</protein>
<comment type="caution">
    <text evidence="2">The sequence shown here is derived from an EMBL/GenBank/DDBJ whole genome shotgun (WGS) entry which is preliminary data.</text>
</comment>
<dbReference type="Proteomes" id="UP001479436">
    <property type="component" value="Unassembled WGS sequence"/>
</dbReference>
<name>A0ABR2VNY9_9FUNG</name>
<reference evidence="2 3" key="1">
    <citation type="submission" date="2023-04" db="EMBL/GenBank/DDBJ databases">
        <title>Genome of Basidiobolus ranarum AG-B5.</title>
        <authorList>
            <person name="Stajich J.E."/>
            <person name="Carter-House D."/>
            <person name="Gryganskyi A."/>
        </authorList>
    </citation>
    <scope>NUCLEOTIDE SEQUENCE [LARGE SCALE GENOMIC DNA]</scope>
    <source>
        <strain evidence="2 3">AG-B5</strain>
    </source>
</reference>
<evidence type="ECO:0000256" key="1">
    <source>
        <dbReference type="SAM" id="MobiDB-lite"/>
    </source>
</evidence>
<evidence type="ECO:0000313" key="3">
    <source>
        <dbReference type="Proteomes" id="UP001479436"/>
    </source>
</evidence>
<dbReference type="EMBL" id="JASJQH010008658">
    <property type="protein sequence ID" value="KAK9687431.1"/>
    <property type="molecule type" value="Genomic_DNA"/>
</dbReference>
<proteinExistence type="predicted"/>
<accession>A0ABR2VNY9</accession>